<proteinExistence type="predicted"/>
<dbReference type="Pfam" id="PF00619">
    <property type="entry name" value="CARD"/>
    <property type="match status" value="1"/>
</dbReference>
<dbReference type="PANTHER" id="PTHR24106">
    <property type="entry name" value="NACHT, LRR AND CARD DOMAINS-CONTAINING"/>
    <property type="match status" value="1"/>
</dbReference>
<feature type="non-terminal residue" evidence="4">
    <location>
        <position position="289"/>
    </location>
</feature>
<dbReference type="PROSITE" id="PS50209">
    <property type="entry name" value="CARD"/>
    <property type="match status" value="1"/>
</dbReference>
<sequence length="289" mass="32484">MGCSEKSSALVHEYTVQVNATSPCRSDTHALSEEEKEAHWVDNNRANLIQNVTSVMLIADQMHQQRIIHQEMYANIVAAKTSMEQMRVLYRALTYEFDLKKYRPSIRGVFRLLPAVRNCRKARISGVDLDGWICESISSALQMPNSVLTELHLINCVLYLNGTHILSDGLLNCQANLEALSLSGSGFFCTDCEKLESAIKSLIPNLRELELSGSLYSVLSGELCYPKLEKLRLNRNSATTKICKELVTALTSNTWYLRELELCYTNFKDSDMEILSAGLMSTNCILEAL</sequence>
<dbReference type="Gene3D" id="3.80.10.10">
    <property type="entry name" value="Ribonuclease Inhibitor"/>
    <property type="match status" value="1"/>
</dbReference>
<dbReference type="InterPro" id="IPR032675">
    <property type="entry name" value="LRR_dom_sf"/>
</dbReference>
<dbReference type="Proteomes" id="UP001279410">
    <property type="component" value="Unassembled WGS sequence"/>
</dbReference>
<comment type="caution">
    <text evidence="4">The sequence shown here is derived from an EMBL/GenBank/DDBJ whole genome shotgun (WGS) entry which is preliminary data.</text>
</comment>
<organism evidence="4 5">
    <name type="scientific">Lates japonicus</name>
    <name type="common">Japanese lates</name>
    <dbReference type="NCBI Taxonomy" id="270547"/>
    <lineage>
        <taxon>Eukaryota</taxon>
        <taxon>Metazoa</taxon>
        <taxon>Chordata</taxon>
        <taxon>Craniata</taxon>
        <taxon>Vertebrata</taxon>
        <taxon>Euteleostomi</taxon>
        <taxon>Actinopterygii</taxon>
        <taxon>Neopterygii</taxon>
        <taxon>Teleostei</taxon>
        <taxon>Neoteleostei</taxon>
        <taxon>Acanthomorphata</taxon>
        <taxon>Carangaria</taxon>
        <taxon>Carangaria incertae sedis</taxon>
        <taxon>Centropomidae</taxon>
        <taxon>Lates</taxon>
    </lineage>
</organism>
<feature type="domain" description="CARD" evidence="3">
    <location>
        <begin position="33"/>
        <end position="93"/>
    </location>
</feature>
<reference evidence="4" key="1">
    <citation type="submission" date="2022-08" db="EMBL/GenBank/DDBJ databases">
        <title>Genome sequencing of akame (Lates japonicus).</title>
        <authorList>
            <person name="Hashiguchi Y."/>
            <person name="Takahashi H."/>
        </authorList>
    </citation>
    <scope>NUCLEOTIDE SEQUENCE</scope>
    <source>
        <strain evidence="4">Kochi</strain>
    </source>
</reference>
<dbReference type="SUPFAM" id="SSF52047">
    <property type="entry name" value="RNI-like"/>
    <property type="match status" value="1"/>
</dbReference>
<dbReference type="SUPFAM" id="SSF47986">
    <property type="entry name" value="DEATH domain"/>
    <property type="match status" value="1"/>
</dbReference>
<evidence type="ECO:0000313" key="5">
    <source>
        <dbReference type="Proteomes" id="UP001279410"/>
    </source>
</evidence>
<evidence type="ECO:0000313" key="4">
    <source>
        <dbReference type="EMBL" id="GLD60544.1"/>
    </source>
</evidence>
<evidence type="ECO:0000256" key="2">
    <source>
        <dbReference type="ARBA" id="ARBA00022737"/>
    </source>
</evidence>
<keyword evidence="2" id="KW-0677">Repeat</keyword>
<accession>A0AAD3MWI4</accession>
<dbReference type="Gene3D" id="1.10.533.10">
    <property type="entry name" value="Death Domain, Fas"/>
    <property type="match status" value="1"/>
</dbReference>
<dbReference type="GO" id="GO:0042981">
    <property type="term" value="P:regulation of apoptotic process"/>
    <property type="evidence" value="ECO:0007669"/>
    <property type="project" value="InterPro"/>
</dbReference>
<dbReference type="AlphaFoldDB" id="A0AAD3MWI4"/>
<name>A0AAD3MWI4_LATJO</name>
<dbReference type="InterPro" id="IPR011029">
    <property type="entry name" value="DEATH-like_dom_sf"/>
</dbReference>
<keyword evidence="5" id="KW-1185">Reference proteome</keyword>
<evidence type="ECO:0000256" key="1">
    <source>
        <dbReference type="ARBA" id="ARBA00022614"/>
    </source>
</evidence>
<evidence type="ECO:0000259" key="3">
    <source>
        <dbReference type="PROSITE" id="PS50209"/>
    </source>
</evidence>
<protein>
    <submittedName>
        <fullName evidence="4">Protein NLRC3-like protein</fullName>
    </submittedName>
</protein>
<dbReference type="EMBL" id="BRZM01000041">
    <property type="protein sequence ID" value="GLD60544.1"/>
    <property type="molecule type" value="Genomic_DNA"/>
</dbReference>
<keyword evidence="1" id="KW-0433">Leucine-rich repeat</keyword>
<gene>
    <name evidence="4" type="ORF">AKAME5_001243100</name>
</gene>
<dbReference type="InterPro" id="IPR001315">
    <property type="entry name" value="CARD"/>
</dbReference>
<dbReference type="InterPro" id="IPR051261">
    <property type="entry name" value="NLR"/>
</dbReference>